<comment type="caution">
    <text evidence="1">The sequence shown here is derived from an EMBL/GenBank/DDBJ whole genome shotgun (WGS) entry which is preliminary data.</text>
</comment>
<dbReference type="Proteomes" id="UP000198287">
    <property type="component" value="Unassembled WGS sequence"/>
</dbReference>
<dbReference type="AlphaFoldDB" id="A0A226EFL5"/>
<reference evidence="1 2" key="1">
    <citation type="submission" date="2015-12" db="EMBL/GenBank/DDBJ databases">
        <title>The genome of Folsomia candida.</title>
        <authorList>
            <person name="Faddeeva A."/>
            <person name="Derks M.F."/>
            <person name="Anvar Y."/>
            <person name="Smit S."/>
            <person name="Van Straalen N."/>
            <person name="Roelofs D."/>
        </authorList>
    </citation>
    <scope>NUCLEOTIDE SEQUENCE [LARGE SCALE GENOMIC DNA]</scope>
    <source>
        <strain evidence="1 2">VU population</strain>
        <tissue evidence="1">Whole body</tissue>
    </source>
</reference>
<evidence type="ECO:0000313" key="2">
    <source>
        <dbReference type="Proteomes" id="UP000198287"/>
    </source>
</evidence>
<sequence length="193" mass="21229">MYEKILMCLGLQGKGEMRTYWLTGEDPSKSRRNSTEAEESAATNLLLRNNNCTECICECESGQRGEPEQNICPNKCLALDVNGVAVGDQPNQLINMRLFKPTTWLLAECNNGKLDHIGGGVNKKTIGIGGRYVSCSNVFQECKASIIKELKKTGTSHPSNRFRSAPIITFIDTSSNPFTGTPGGFPYEEPKFV</sequence>
<protein>
    <submittedName>
        <fullName evidence="1">Uncharacterized protein</fullName>
    </submittedName>
</protein>
<accession>A0A226EFL5</accession>
<organism evidence="1 2">
    <name type="scientific">Folsomia candida</name>
    <name type="common">Springtail</name>
    <dbReference type="NCBI Taxonomy" id="158441"/>
    <lineage>
        <taxon>Eukaryota</taxon>
        <taxon>Metazoa</taxon>
        <taxon>Ecdysozoa</taxon>
        <taxon>Arthropoda</taxon>
        <taxon>Hexapoda</taxon>
        <taxon>Collembola</taxon>
        <taxon>Entomobryomorpha</taxon>
        <taxon>Isotomoidea</taxon>
        <taxon>Isotomidae</taxon>
        <taxon>Proisotominae</taxon>
        <taxon>Folsomia</taxon>
    </lineage>
</organism>
<proteinExistence type="predicted"/>
<dbReference type="EMBL" id="LNIX01000004">
    <property type="protein sequence ID" value="OXA55601.1"/>
    <property type="molecule type" value="Genomic_DNA"/>
</dbReference>
<evidence type="ECO:0000313" key="1">
    <source>
        <dbReference type="EMBL" id="OXA55601.1"/>
    </source>
</evidence>
<gene>
    <name evidence="1" type="ORF">Fcan01_09784</name>
</gene>
<name>A0A226EFL5_FOLCA</name>
<dbReference type="STRING" id="158441.A0A226EFL5"/>
<dbReference type="OrthoDB" id="1890790at2759"/>
<keyword evidence="2" id="KW-1185">Reference proteome</keyword>